<dbReference type="WBParaSite" id="Minc3s00401g11693">
    <property type="protein sequence ID" value="Minc3s00401g11693"/>
    <property type="gene ID" value="Minc3s00401g11693"/>
</dbReference>
<dbReference type="SMART" id="SM00343">
    <property type="entry name" value="ZnF_C2HC"/>
    <property type="match status" value="3"/>
</dbReference>
<feature type="compositionally biased region" description="Basic and acidic residues" evidence="2">
    <location>
        <begin position="295"/>
        <end position="308"/>
    </location>
</feature>
<dbReference type="AlphaFoldDB" id="A0A914LCC4"/>
<evidence type="ECO:0000313" key="5">
    <source>
        <dbReference type="WBParaSite" id="Minc3s00401g11693"/>
    </source>
</evidence>
<evidence type="ECO:0000313" key="4">
    <source>
        <dbReference type="Proteomes" id="UP000887563"/>
    </source>
</evidence>
<reference evidence="5" key="1">
    <citation type="submission" date="2022-11" db="UniProtKB">
        <authorList>
            <consortium name="WormBaseParasite"/>
        </authorList>
    </citation>
    <scope>IDENTIFICATION</scope>
</reference>
<dbReference type="Pfam" id="PF00098">
    <property type="entry name" value="zf-CCHC"/>
    <property type="match status" value="1"/>
</dbReference>
<dbReference type="PROSITE" id="PS50158">
    <property type="entry name" value="ZF_CCHC"/>
    <property type="match status" value="2"/>
</dbReference>
<dbReference type="Gene3D" id="4.10.60.10">
    <property type="entry name" value="Zinc finger, CCHC-type"/>
    <property type="match status" value="1"/>
</dbReference>
<keyword evidence="1" id="KW-0479">Metal-binding</keyword>
<protein>
    <submittedName>
        <fullName evidence="5">CCHC-type domain-containing protein</fullName>
    </submittedName>
</protein>
<dbReference type="InterPro" id="IPR001878">
    <property type="entry name" value="Znf_CCHC"/>
</dbReference>
<keyword evidence="1" id="KW-0863">Zinc-finger</keyword>
<feature type="domain" description="CCHC-type" evidence="3">
    <location>
        <begin position="182"/>
        <end position="196"/>
    </location>
</feature>
<name>A0A914LCC4_MELIC</name>
<sequence>MAAITQKMPEITEEEWKEVRRTSAIFGKNIFDDALRYFGKVDLLGIVGAADLVCMQGRSSRIENRKELRKRIIKAQMEYHTDRFRNMENMAEEELARIMDRAKIIGVIWNIFFGTGNSIFSEEDYLYEMDAYEMWDYYFRAGAEDEEEFENEFPIDEQLKEKIMSQSRSSGPTPAEEGAFCCYHCGLAGHKASKCPVGGSWKRDQQGRMRKFGGFPRCFVCARNANHFSENCPFRHPDSFLSVNACWNCKNVLQGRERVGTCYKCKAPLRCWNCGVSEHRLKECPKPRASSRWDGQGKEPKPPREQGR</sequence>
<proteinExistence type="predicted"/>
<dbReference type="GO" id="GO:0008270">
    <property type="term" value="F:zinc ion binding"/>
    <property type="evidence" value="ECO:0007669"/>
    <property type="project" value="UniProtKB-KW"/>
</dbReference>
<evidence type="ECO:0000256" key="1">
    <source>
        <dbReference type="PROSITE-ProRule" id="PRU00047"/>
    </source>
</evidence>
<dbReference type="GO" id="GO:0003676">
    <property type="term" value="F:nucleic acid binding"/>
    <property type="evidence" value="ECO:0007669"/>
    <property type="project" value="InterPro"/>
</dbReference>
<feature type="domain" description="CCHC-type" evidence="3">
    <location>
        <begin position="270"/>
        <end position="286"/>
    </location>
</feature>
<dbReference type="Proteomes" id="UP000887563">
    <property type="component" value="Unplaced"/>
</dbReference>
<feature type="region of interest" description="Disordered" evidence="2">
    <location>
        <begin position="283"/>
        <end position="308"/>
    </location>
</feature>
<accession>A0A914LCC4</accession>
<evidence type="ECO:0000259" key="3">
    <source>
        <dbReference type="PROSITE" id="PS50158"/>
    </source>
</evidence>
<keyword evidence="4" id="KW-1185">Reference proteome</keyword>
<evidence type="ECO:0000256" key="2">
    <source>
        <dbReference type="SAM" id="MobiDB-lite"/>
    </source>
</evidence>
<organism evidence="4 5">
    <name type="scientific">Meloidogyne incognita</name>
    <name type="common">Southern root-knot nematode worm</name>
    <name type="synonym">Oxyuris incognita</name>
    <dbReference type="NCBI Taxonomy" id="6306"/>
    <lineage>
        <taxon>Eukaryota</taxon>
        <taxon>Metazoa</taxon>
        <taxon>Ecdysozoa</taxon>
        <taxon>Nematoda</taxon>
        <taxon>Chromadorea</taxon>
        <taxon>Rhabditida</taxon>
        <taxon>Tylenchina</taxon>
        <taxon>Tylenchomorpha</taxon>
        <taxon>Tylenchoidea</taxon>
        <taxon>Meloidogynidae</taxon>
        <taxon>Meloidogyninae</taxon>
        <taxon>Meloidogyne</taxon>
        <taxon>Meloidogyne incognita group</taxon>
    </lineage>
</organism>
<keyword evidence="1" id="KW-0862">Zinc</keyword>